<accession>A0ABY7U5W1</accession>
<sequence>MAETPAHVPADLVVDFNIFDPPGAETDYIAAWQALRRPGGPGLVWTPAFGGHWIATDGAVIRRLWADAQNLSSQVLAVVPGLGEVMQLIPLQNDGAEHKAFRNPIMKGFAGRHIAALEPAVRALARELIAGLAPRGACDFMPDFAEIFPVHIFLSMLDVPVEDREKLRPLGAQLTRPDGTMSVVELRDAVDDYLRPHVRQRLAAPGEDLLSRILAEPVQGRTWTLDEALRMARNILFAGLDTVAAMVGMVAMHLARYPDDQRLLRARPDLIPAAADELMRRYPSASVSRNAVAEFDVNGVTIKTGDIVYLPSMLHNLDPACFDQPEVARFDRGLNPIHHTTFGAGAHRCVGAGLARMEMIVFLEEWLGALPEFAIDPARTVTMKAGNVGTLTSLPLIWDQRVGTGASPE</sequence>
<comment type="similarity">
    <text evidence="1 2">Belongs to the cytochrome P450 family.</text>
</comment>
<gene>
    <name evidence="3" type="ORF">PQ457_21995</name>
</gene>
<evidence type="ECO:0000256" key="2">
    <source>
        <dbReference type="RuleBase" id="RU000461"/>
    </source>
</evidence>
<keyword evidence="2" id="KW-0408">Iron</keyword>
<evidence type="ECO:0000313" key="4">
    <source>
        <dbReference type="Proteomes" id="UP001218231"/>
    </source>
</evidence>
<dbReference type="EMBL" id="CP117419">
    <property type="protein sequence ID" value="WCT80186.1"/>
    <property type="molecule type" value="Genomic_DNA"/>
</dbReference>
<keyword evidence="2" id="KW-0479">Metal-binding</keyword>
<proteinExistence type="inferred from homology"/>
<evidence type="ECO:0000256" key="1">
    <source>
        <dbReference type="ARBA" id="ARBA00010617"/>
    </source>
</evidence>
<dbReference type="InterPro" id="IPR017972">
    <property type="entry name" value="Cyt_P450_CS"/>
</dbReference>
<dbReference type="PRINTS" id="PR00385">
    <property type="entry name" value="P450"/>
</dbReference>
<organism evidence="3 4">
    <name type="scientific">Novosphingobium humi</name>
    <dbReference type="NCBI Taxonomy" id="2282397"/>
    <lineage>
        <taxon>Bacteria</taxon>
        <taxon>Pseudomonadati</taxon>
        <taxon>Pseudomonadota</taxon>
        <taxon>Alphaproteobacteria</taxon>
        <taxon>Sphingomonadales</taxon>
        <taxon>Sphingomonadaceae</taxon>
        <taxon>Novosphingobium</taxon>
    </lineage>
</organism>
<dbReference type="Proteomes" id="UP001218231">
    <property type="component" value="Plasmid unnamed2"/>
</dbReference>
<evidence type="ECO:0000313" key="3">
    <source>
        <dbReference type="EMBL" id="WCT80186.1"/>
    </source>
</evidence>
<dbReference type="RefSeq" id="WP_273620455.1">
    <property type="nucleotide sequence ID" value="NZ_CP117419.1"/>
</dbReference>
<dbReference type="InterPro" id="IPR036396">
    <property type="entry name" value="Cyt_P450_sf"/>
</dbReference>
<keyword evidence="2" id="KW-0349">Heme</keyword>
<keyword evidence="3" id="KW-0614">Plasmid</keyword>
<dbReference type="PANTHER" id="PTHR46696">
    <property type="entry name" value="P450, PUTATIVE (EUROFUNG)-RELATED"/>
    <property type="match status" value="1"/>
</dbReference>
<dbReference type="PANTHER" id="PTHR46696:SF6">
    <property type="entry name" value="P450, PUTATIVE (EUROFUNG)-RELATED"/>
    <property type="match status" value="1"/>
</dbReference>
<geneLocation type="plasmid" evidence="3 4">
    <name>unnamed2</name>
</geneLocation>
<keyword evidence="2" id="KW-0503">Monooxygenase</keyword>
<keyword evidence="4" id="KW-1185">Reference proteome</keyword>
<dbReference type="Pfam" id="PF00067">
    <property type="entry name" value="p450"/>
    <property type="match status" value="1"/>
</dbReference>
<name>A0ABY7U5W1_9SPHN</name>
<dbReference type="Gene3D" id="1.10.630.10">
    <property type="entry name" value="Cytochrome P450"/>
    <property type="match status" value="1"/>
</dbReference>
<dbReference type="PRINTS" id="PR00359">
    <property type="entry name" value="BP450"/>
</dbReference>
<dbReference type="CDD" id="cd11035">
    <property type="entry name" value="P450cam-like"/>
    <property type="match status" value="1"/>
</dbReference>
<dbReference type="SUPFAM" id="SSF48264">
    <property type="entry name" value="Cytochrome P450"/>
    <property type="match status" value="1"/>
</dbReference>
<dbReference type="InterPro" id="IPR002397">
    <property type="entry name" value="Cyt_P450_B"/>
</dbReference>
<protein>
    <submittedName>
        <fullName evidence="3">Cytochrome P450</fullName>
    </submittedName>
</protein>
<reference evidence="3 4" key="1">
    <citation type="submission" date="2023-02" db="EMBL/GenBank/DDBJ databases">
        <title>Genome sequence of Novosphingobium humi KACC 19094.</title>
        <authorList>
            <person name="Kim S."/>
            <person name="Heo J."/>
            <person name="Kwon S.-W."/>
        </authorList>
    </citation>
    <scope>NUCLEOTIDE SEQUENCE [LARGE SCALE GENOMIC DNA]</scope>
    <source>
        <strain evidence="3 4">KACC 19094</strain>
        <plasmid evidence="3 4">unnamed2</plasmid>
    </source>
</reference>
<keyword evidence="2" id="KW-0560">Oxidoreductase</keyword>
<dbReference type="PROSITE" id="PS00086">
    <property type="entry name" value="CYTOCHROME_P450"/>
    <property type="match status" value="1"/>
</dbReference>
<dbReference type="InterPro" id="IPR001128">
    <property type="entry name" value="Cyt_P450"/>
</dbReference>